<name>A0ABU6K8L7_9RHOO</name>
<keyword evidence="4 6" id="KW-1133">Transmembrane helix</keyword>
<keyword evidence="5 6" id="KW-0472">Membrane</keyword>
<accession>A0ABU6K8L7</accession>
<dbReference type="Proteomes" id="UP001331561">
    <property type="component" value="Unassembled WGS sequence"/>
</dbReference>
<comment type="subcellular location">
    <subcellularLocation>
        <location evidence="1">Cell membrane</location>
        <topology evidence="1">Multi-pass membrane protein</topology>
    </subcellularLocation>
</comment>
<gene>
    <name evidence="7" type="ORF">VVD49_19170</name>
</gene>
<feature type="transmembrane region" description="Helical" evidence="6">
    <location>
        <begin position="65"/>
        <end position="88"/>
    </location>
</feature>
<evidence type="ECO:0000256" key="5">
    <source>
        <dbReference type="ARBA" id="ARBA00023136"/>
    </source>
</evidence>
<feature type="transmembrane region" description="Helical" evidence="6">
    <location>
        <begin position="218"/>
        <end position="238"/>
    </location>
</feature>
<feature type="transmembrane region" description="Helical" evidence="6">
    <location>
        <begin position="291"/>
        <end position="310"/>
    </location>
</feature>
<evidence type="ECO:0000256" key="4">
    <source>
        <dbReference type="ARBA" id="ARBA00022989"/>
    </source>
</evidence>
<reference evidence="7 8" key="1">
    <citation type="submission" date="2024-01" db="EMBL/GenBank/DDBJ databases">
        <title>Uliginosibacterium soil sp. nov.</title>
        <authorList>
            <person name="Lv Y."/>
        </authorList>
    </citation>
    <scope>NUCLEOTIDE SEQUENCE [LARGE SCALE GENOMIC DNA]</scope>
    <source>
        <strain evidence="7 8">H3</strain>
    </source>
</reference>
<dbReference type="EMBL" id="JAYXHS010000004">
    <property type="protein sequence ID" value="MEC5387862.1"/>
    <property type="molecule type" value="Genomic_DNA"/>
</dbReference>
<evidence type="ECO:0000256" key="2">
    <source>
        <dbReference type="ARBA" id="ARBA00022475"/>
    </source>
</evidence>
<organism evidence="7 8">
    <name type="scientific">Uliginosibacterium silvisoli</name>
    <dbReference type="NCBI Taxonomy" id="3114758"/>
    <lineage>
        <taxon>Bacteria</taxon>
        <taxon>Pseudomonadati</taxon>
        <taxon>Pseudomonadota</taxon>
        <taxon>Betaproteobacteria</taxon>
        <taxon>Rhodocyclales</taxon>
        <taxon>Zoogloeaceae</taxon>
        <taxon>Uliginosibacterium</taxon>
    </lineage>
</organism>
<dbReference type="NCBIfam" id="TIGR00765">
    <property type="entry name" value="yihY_not_rbn"/>
    <property type="match status" value="1"/>
</dbReference>
<protein>
    <submittedName>
        <fullName evidence="7">YihY/virulence factor BrkB family protein</fullName>
    </submittedName>
</protein>
<comment type="caution">
    <text evidence="7">The sequence shown here is derived from an EMBL/GenBank/DDBJ whole genome shotgun (WGS) entry which is preliminary data.</text>
</comment>
<dbReference type="PIRSF" id="PIRSF035875">
    <property type="entry name" value="RNase_BN"/>
    <property type="match status" value="1"/>
</dbReference>
<sequence length="329" mass="34488">MGEEAVKQEVDVQYPDVTHGAGNDASRTPAQPAGKLATALWVARGCIGGVQGWIADSCASMAAALAFYAAFSLAPMLVVVIAVAGFFFGPDAVEGRLFTEIRGLLGADGANAVQNMVANAWKSGHSGWTALISVGAMFVGASATFAQLNASLNTIWLVRKPTSRAAIVALVKVRLLSMSLVIGIGFLIMVLLILDAALSFAVEWLLGPSSSAQHWVQLAQRGVMLLLLTSAFAVLLKVLPETRVRWKDVWIGAGASAVLFSVGKNLFGMYLARAGTASAFGAAGSLAVLLMWLYFSSSVFLLGAEITAYFGRSKKREEVQADGGGAEAR</sequence>
<evidence type="ECO:0000256" key="1">
    <source>
        <dbReference type="ARBA" id="ARBA00004651"/>
    </source>
</evidence>
<keyword evidence="8" id="KW-1185">Reference proteome</keyword>
<keyword evidence="2" id="KW-1003">Cell membrane</keyword>
<dbReference type="PANTHER" id="PTHR30213">
    <property type="entry name" value="INNER MEMBRANE PROTEIN YHJD"/>
    <property type="match status" value="1"/>
</dbReference>
<feature type="transmembrane region" description="Helical" evidence="6">
    <location>
        <begin position="250"/>
        <end position="271"/>
    </location>
</feature>
<dbReference type="InterPro" id="IPR017039">
    <property type="entry name" value="Virul_fac_BrkB"/>
</dbReference>
<dbReference type="PANTHER" id="PTHR30213:SF1">
    <property type="entry name" value="INNER MEMBRANE PROTEIN YHJD"/>
    <property type="match status" value="1"/>
</dbReference>
<keyword evidence="3 6" id="KW-0812">Transmembrane</keyword>
<dbReference type="RefSeq" id="WP_327600836.1">
    <property type="nucleotide sequence ID" value="NZ_JAYXHS010000004.1"/>
</dbReference>
<feature type="transmembrane region" description="Helical" evidence="6">
    <location>
        <begin position="173"/>
        <end position="198"/>
    </location>
</feature>
<dbReference type="Pfam" id="PF03631">
    <property type="entry name" value="Virul_fac_BrkB"/>
    <property type="match status" value="1"/>
</dbReference>
<evidence type="ECO:0000313" key="8">
    <source>
        <dbReference type="Proteomes" id="UP001331561"/>
    </source>
</evidence>
<evidence type="ECO:0000313" key="7">
    <source>
        <dbReference type="EMBL" id="MEC5387862.1"/>
    </source>
</evidence>
<evidence type="ECO:0000256" key="3">
    <source>
        <dbReference type="ARBA" id="ARBA00022692"/>
    </source>
</evidence>
<proteinExistence type="predicted"/>
<feature type="transmembrane region" description="Helical" evidence="6">
    <location>
        <begin position="128"/>
        <end position="152"/>
    </location>
</feature>
<evidence type="ECO:0000256" key="6">
    <source>
        <dbReference type="SAM" id="Phobius"/>
    </source>
</evidence>